<evidence type="ECO:0000313" key="3">
    <source>
        <dbReference type="Proteomes" id="UP000199040"/>
    </source>
</evidence>
<dbReference type="SUPFAM" id="SSF48452">
    <property type="entry name" value="TPR-like"/>
    <property type="match status" value="1"/>
</dbReference>
<keyword evidence="1" id="KW-0732">Signal</keyword>
<gene>
    <name evidence="2" type="ORF">SAMN04487959_101299</name>
</gene>
<dbReference type="Proteomes" id="UP000199040">
    <property type="component" value="Unassembled WGS sequence"/>
</dbReference>
<feature type="signal peptide" evidence="1">
    <location>
        <begin position="1"/>
        <end position="25"/>
    </location>
</feature>
<protein>
    <submittedName>
        <fullName evidence="2">Tetratricopeptide repeat</fullName>
    </submittedName>
</protein>
<evidence type="ECO:0000256" key="1">
    <source>
        <dbReference type="SAM" id="SignalP"/>
    </source>
</evidence>
<dbReference type="Pfam" id="PF13432">
    <property type="entry name" value="TPR_16"/>
    <property type="match status" value="1"/>
</dbReference>
<feature type="chain" id="PRO_5011635597" evidence="1">
    <location>
        <begin position="26"/>
        <end position="212"/>
    </location>
</feature>
<evidence type="ECO:0000313" key="2">
    <source>
        <dbReference type="EMBL" id="SFH22154.1"/>
    </source>
</evidence>
<dbReference type="RefSeq" id="WP_092842866.1">
    <property type="nucleotide sequence ID" value="NZ_FOPY01000001.1"/>
</dbReference>
<proteinExistence type="predicted"/>
<keyword evidence="3" id="KW-1185">Reference proteome</keyword>
<accession>A0A1I2Y8X7</accession>
<sequence>MLPHRLLPSCLLSLTLSLSVPHALAQDSELFAIKNRWENITTTMREDAQAKAMKSLAGELETLAARYPDSAEVFTWLGIVQASAARAEGGMGALSLVKQARASLERAIELDPRGSNASAYVTLGALYDKVPGWPIGFGDSDKAESMFRQALSVRPEGIDVNYYYAVFLADEGREAEALTHARRAIDGTPRQGREASDEELREEAKALVAKLG</sequence>
<dbReference type="STRING" id="442341.SAMN04487959_101299"/>
<name>A0A1I2Y8X7_9GAMM</name>
<dbReference type="InterPro" id="IPR011990">
    <property type="entry name" value="TPR-like_helical_dom_sf"/>
</dbReference>
<dbReference type="Gene3D" id="1.25.40.10">
    <property type="entry name" value="Tetratricopeptide repeat domain"/>
    <property type="match status" value="1"/>
</dbReference>
<dbReference type="EMBL" id="FOPY01000001">
    <property type="protein sequence ID" value="SFH22154.1"/>
    <property type="molecule type" value="Genomic_DNA"/>
</dbReference>
<reference evidence="2 3" key="1">
    <citation type="submission" date="2016-10" db="EMBL/GenBank/DDBJ databases">
        <authorList>
            <person name="de Groot N.N."/>
        </authorList>
    </citation>
    <scope>NUCLEOTIDE SEQUENCE [LARGE SCALE GENOMIC DNA]</scope>
    <source>
        <strain evidence="2 3">CGMCC 1.6848</strain>
    </source>
</reference>
<organism evidence="2 3">
    <name type="scientific">Modicisalibacter xianhensis</name>
    <dbReference type="NCBI Taxonomy" id="442341"/>
    <lineage>
        <taxon>Bacteria</taxon>
        <taxon>Pseudomonadati</taxon>
        <taxon>Pseudomonadota</taxon>
        <taxon>Gammaproteobacteria</taxon>
        <taxon>Oceanospirillales</taxon>
        <taxon>Halomonadaceae</taxon>
        <taxon>Modicisalibacter</taxon>
    </lineage>
</organism>
<dbReference type="AlphaFoldDB" id="A0A1I2Y8X7"/>